<protein>
    <submittedName>
        <fullName evidence="1">Uncharacterized protein</fullName>
    </submittedName>
</protein>
<organism evidence="1">
    <name type="scientific">Brucella pinnipedialis M292/94/1</name>
    <dbReference type="NCBI Taxonomy" id="520462"/>
    <lineage>
        <taxon>Bacteria</taxon>
        <taxon>Pseudomonadati</taxon>
        <taxon>Pseudomonadota</taxon>
        <taxon>Alphaproteobacteria</taxon>
        <taxon>Hyphomicrobiales</taxon>
        <taxon>Brucellaceae</taxon>
        <taxon>Brucella/Ochrobactrum group</taxon>
        <taxon>Brucella</taxon>
    </lineage>
</organism>
<dbReference type="EMBL" id="EQ999534">
    <property type="protein sequence ID" value="EEZ29547.1"/>
    <property type="molecule type" value="Genomic_DNA"/>
</dbReference>
<dbReference type="RefSeq" id="WP_004681179.1">
    <property type="nucleotide sequence ID" value="NZ_EQ999534.1"/>
</dbReference>
<evidence type="ECO:0000313" key="1">
    <source>
        <dbReference type="EMBL" id="EEZ29547.1"/>
    </source>
</evidence>
<proteinExistence type="predicted"/>
<gene>
    <name evidence="1" type="ORF">BALG_02900</name>
</gene>
<dbReference type="Proteomes" id="UP000004659">
    <property type="component" value="Unassembled WGS sequence"/>
</dbReference>
<name>A0A0E1X8M9_9HYPH</name>
<dbReference type="HOGENOM" id="CLU_2341292_0_0_5"/>
<sequence length="97" mass="10678">MKFTAIALLGARVLARRHPKYSQMSARPASRVPGAEHGTIRPRPVAIWKADPSTGRIECHWTTDPNEVSAWLARSCFEQAGLIMAAVQQGRFGMPAH</sequence>
<dbReference type="AlphaFoldDB" id="A0A0E1X8M9"/>
<accession>A0A0E1X8M9</accession>
<dbReference type="GeneID" id="45125459"/>
<reference evidence="1" key="1">
    <citation type="submission" date="2009-01" db="EMBL/GenBank/DDBJ databases">
        <title>The Genome Sequence of Brucella pinnipedialis M292/94/1.</title>
        <authorList>
            <consortium name="The Broad Institute Genome Sequencing Platform"/>
            <person name="Ward D."/>
            <person name="Young S.K."/>
            <person name="Kodira C.D."/>
            <person name="Zeng Q."/>
            <person name="Koehrsen M."/>
            <person name="Alvarado L."/>
            <person name="Berlin A."/>
            <person name="Borenstein D."/>
            <person name="Chen Z."/>
            <person name="Engels R."/>
            <person name="Freedman E."/>
            <person name="Gellesch M."/>
            <person name="Goldberg J."/>
            <person name="Griggs A."/>
            <person name="Gujja S."/>
            <person name="Heiman D."/>
            <person name="Hepburn T."/>
            <person name="Howarth C."/>
            <person name="Jen D."/>
            <person name="Larson L."/>
            <person name="Lewis B."/>
            <person name="Mehta T."/>
            <person name="Park D."/>
            <person name="Pearson M."/>
            <person name="Roberts A."/>
            <person name="Saif S."/>
            <person name="Shea T."/>
            <person name="Shenoy N."/>
            <person name="Sisk P."/>
            <person name="Stolte C."/>
            <person name="Sykes S."/>
            <person name="Walk T."/>
            <person name="White J."/>
            <person name="Yandava C."/>
            <person name="Whatmore A.M."/>
            <person name="Perrett L.L."/>
            <person name="O'Callaghan D."/>
            <person name="Nusbaum C."/>
            <person name="Galagan J."/>
            <person name="Birren B."/>
        </authorList>
    </citation>
    <scope>NUCLEOTIDE SEQUENCE [LARGE SCALE GENOMIC DNA]</scope>
    <source>
        <strain evidence="1">M292/94/1</strain>
    </source>
</reference>